<accession>A0ABS5Y5S1</accession>
<dbReference type="PROSITE" id="PS50404">
    <property type="entry name" value="GST_NTER"/>
    <property type="match status" value="1"/>
</dbReference>
<organism evidence="2 3">
    <name type="scientific">Leptothoe kymatousa TAU-MAC 1615</name>
    <dbReference type="NCBI Taxonomy" id="2364775"/>
    <lineage>
        <taxon>Bacteria</taxon>
        <taxon>Bacillati</taxon>
        <taxon>Cyanobacteriota</taxon>
        <taxon>Cyanophyceae</taxon>
        <taxon>Nodosilineales</taxon>
        <taxon>Cymatolegaceae</taxon>
        <taxon>Leptothoe</taxon>
        <taxon>Leptothoe kymatousa</taxon>
    </lineage>
</organism>
<dbReference type="SUPFAM" id="SSF47616">
    <property type="entry name" value="GST C-terminal domain-like"/>
    <property type="match status" value="1"/>
</dbReference>
<dbReference type="PANTHER" id="PTHR44051:SF21">
    <property type="entry name" value="GLUTATHIONE S-TRANSFERASE FAMILY PROTEIN"/>
    <property type="match status" value="1"/>
</dbReference>
<dbReference type="PANTHER" id="PTHR44051">
    <property type="entry name" value="GLUTATHIONE S-TRANSFERASE-RELATED"/>
    <property type="match status" value="1"/>
</dbReference>
<dbReference type="Gene3D" id="3.40.30.10">
    <property type="entry name" value="Glutaredoxin"/>
    <property type="match status" value="1"/>
</dbReference>
<dbReference type="Gene3D" id="1.20.1050.10">
    <property type="match status" value="1"/>
</dbReference>
<keyword evidence="3" id="KW-1185">Reference proteome</keyword>
<protein>
    <submittedName>
        <fullName evidence="2">Glutathione S-transferase family protein</fullName>
    </submittedName>
</protein>
<feature type="domain" description="GST N-terminal" evidence="1">
    <location>
        <begin position="1"/>
        <end position="79"/>
    </location>
</feature>
<evidence type="ECO:0000259" key="1">
    <source>
        <dbReference type="PROSITE" id="PS50404"/>
    </source>
</evidence>
<sequence length="195" mass="21504">MKHYFNPMSRALTSDWMLKELDAEHERIVIDIQSGEQNSPEYRAINPMGKVPTLVDGDAVITEAAAICAYLADKFAEKGFAPSPGSPERGRYYRYLFFPGTTLEPLLSITSLGIKDIKPYTMGWGDMPRAMAAVESMTPVTGWALGETFTAADVVFGGTLAFFCGFNMMTASPKVASYVERLKSRTAYQESHVGF</sequence>
<name>A0ABS5Y5S1_9CYAN</name>
<reference evidence="2 3" key="1">
    <citation type="journal article" date="2021" name="Mar. Drugs">
        <title>Genome Reduction and Secondary Metabolism of the Marine Sponge-Associated Cyanobacterium Leptothoe.</title>
        <authorList>
            <person name="Konstantinou D."/>
            <person name="Popin R.V."/>
            <person name="Fewer D.P."/>
            <person name="Sivonen K."/>
            <person name="Gkelis S."/>
        </authorList>
    </citation>
    <scope>NUCLEOTIDE SEQUENCE [LARGE SCALE GENOMIC DNA]</scope>
    <source>
        <strain evidence="2 3">TAU-MAC 1615</strain>
    </source>
</reference>
<evidence type="ECO:0000313" key="3">
    <source>
        <dbReference type="Proteomes" id="UP001196661"/>
    </source>
</evidence>
<dbReference type="SUPFAM" id="SSF52833">
    <property type="entry name" value="Thioredoxin-like"/>
    <property type="match status" value="1"/>
</dbReference>
<dbReference type="Proteomes" id="UP001196661">
    <property type="component" value="Unassembled WGS sequence"/>
</dbReference>
<dbReference type="RefSeq" id="WP_215619102.1">
    <property type="nucleotide sequence ID" value="NZ_JADOER010000012.1"/>
</dbReference>
<dbReference type="Pfam" id="PF02798">
    <property type="entry name" value="GST_N"/>
    <property type="match status" value="1"/>
</dbReference>
<dbReference type="SFLD" id="SFLDG01150">
    <property type="entry name" value="Main.1:_Beta-like"/>
    <property type="match status" value="1"/>
</dbReference>
<evidence type="ECO:0000313" key="2">
    <source>
        <dbReference type="EMBL" id="MBT9313204.1"/>
    </source>
</evidence>
<dbReference type="SFLD" id="SFLDG00358">
    <property type="entry name" value="Main_(cytGST)"/>
    <property type="match status" value="1"/>
</dbReference>
<comment type="caution">
    <text evidence="2">The sequence shown here is derived from an EMBL/GenBank/DDBJ whole genome shotgun (WGS) entry which is preliminary data.</text>
</comment>
<dbReference type="InterPro" id="IPR036282">
    <property type="entry name" value="Glutathione-S-Trfase_C_sf"/>
</dbReference>
<gene>
    <name evidence="2" type="ORF">IXB28_13375</name>
</gene>
<proteinExistence type="predicted"/>
<dbReference type="SFLD" id="SFLDS00019">
    <property type="entry name" value="Glutathione_Transferase_(cytos"/>
    <property type="match status" value="1"/>
</dbReference>
<dbReference type="InterPro" id="IPR036249">
    <property type="entry name" value="Thioredoxin-like_sf"/>
</dbReference>
<dbReference type="InterPro" id="IPR004045">
    <property type="entry name" value="Glutathione_S-Trfase_N"/>
</dbReference>
<dbReference type="CDD" id="cd03046">
    <property type="entry name" value="GST_N_GTT1_like"/>
    <property type="match status" value="1"/>
</dbReference>
<dbReference type="InterPro" id="IPR040079">
    <property type="entry name" value="Glutathione_S-Trfase"/>
</dbReference>
<dbReference type="EMBL" id="JADOER010000012">
    <property type="protein sequence ID" value="MBT9313204.1"/>
    <property type="molecule type" value="Genomic_DNA"/>
</dbReference>